<dbReference type="Proteomes" id="UP000540191">
    <property type="component" value="Unassembled WGS sequence"/>
</dbReference>
<dbReference type="RefSeq" id="WP_184241287.1">
    <property type="nucleotide sequence ID" value="NZ_JACHNA010000001.1"/>
</dbReference>
<protein>
    <recommendedName>
        <fullName evidence="3">Cobalamin-independent methionine synthase MetE C-terminal/archaeal domain-containing protein</fullName>
    </recommendedName>
</protein>
<evidence type="ECO:0000313" key="2">
    <source>
        <dbReference type="Proteomes" id="UP000540191"/>
    </source>
</evidence>
<organism evidence="1 2">
    <name type="scientific">Micrococcus cohnii</name>
    <dbReference type="NCBI Taxonomy" id="993416"/>
    <lineage>
        <taxon>Bacteria</taxon>
        <taxon>Bacillati</taxon>
        <taxon>Actinomycetota</taxon>
        <taxon>Actinomycetes</taxon>
        <taxon>Micrococcales</taxon>
        <taxon>Micrococcaceae</taxon>
        <taxon>Micrococcus</taxon>
    </lineage>
</organism>
<proteinExistence type="predicted"/>
<accession>A0A7W7M3C8</accession>
<evidence type="ECO:0000313" key="1">
    <source>
        <dbReference type="EMBL" id="MBB4735526.1"/>
    </source>
</evidence>
<dbReference type="EMBL" id="JACHNA010000001">
    <property type="protein sequence ID" value="MBB4735526.1"/>
    <property type="molecule type" value="Genomic_DNA"/>
</dbReference>
<comment type="caution">
    <text evidence="1">The sequence shown here is derived from an EMBL/GenBank/DDBJ whole genome shotgun (WGS) entry which is preliminary data.</text>
</comment>
<keyword evidence="2" id="KW-1185">Reference proteome</keyword>
<reference evidence="1 2" key="1">
    <citation type="submission" date="2020-08" db="EMBL/GenBank/DDBJ databases">
        <title>Sequencing the genomes of 1000 actinobacteria strains.</title>
        <authorList>
            <person name="Klenk H.-P."/>
        </authorList>
    </citation>
    <scope>NUCLEOTIDE SEQUENCE [LARGE SCALE GENOMIC DNA]</scope>
    <source>
        <strain evidence="1 2">DSM 23974</strain>
    </source>
</reference>
<name>A0A7W7M3C8_9MICC</name>
<evidence type="ECO:0008006" key="3">
    <source>
        <dbReference type="Google" id="ProtNLM"/>
    </source>
</evidence>
<dbReference type="AlphaFoldDB" id="A0A7W7M3C8"/>
<sequence length="359" mass="37628">MTVLLGGTWGGVNAAEAARVTIGEAAAEHWPVLPELPERGPGADAVGRTAALLPELAVDLQPHGWRIAPSSAGLGVDRRRAVSYLAEDLHRWADVAGAEGLAVDRLALRVHGPLSLLAGLWLPGGERVLVDAGARRDVVDALAEALASLMRRVREQTEARHIGLVLDEPRAAAAQAGTLPTASGYRTVRALPRDEARRHWSRVLEALDGSADCVWLNAEPRPVSAERSGAFLAGEDGDAVRRAARRLRELAVELVDAAPAVTACLRLGRVDGEAAASVWGLAAAASERGAPERAPVAVGTDLAPETLLHEAERVGVEPALLARWDLIGPGTLDGEATVAGLRGAVAHRTELIDRLAEVG</sequence>
<gene>
    <name evidence="1" type="ORF">HDA30_001034</name>
</gene>